<dbReference type="EMBL" id="CH940647">
    <property type="protein sequence ID" value="KRF85062.1"/>
    <property type="molecule type" value="Genomic_DNA"/>
</dbReference>
<dbReference type="PROSITE" id="PS00028">
    <property type="entry name" value="ZINC_FINGER_C2H2_1"/>
    <property type="match status" value="7"/>
</dbReference>
<evidence type="ECO:0000256" key="2">
    <source>
        <dbReference type="ARBA" id="ARBA00006991"/>
    </source>
</evidence>
<evidence type="ECO:0000313" key="18">
    <source>
        <dbReference type="EMBL" id="KRF85063.1"/>
    </source>
</evidence>
<dbReference type="Gene3D" id="3.30.160.60">
    <property type="entry name" value="Classic Zinc Finger"/>
    <property type="match status" value="8"/>
</dbReference>
<feature type="region of interest" description="Disordered" evidence="13">
    <location>
        <begin position="379"/>
        <end position="399"/>
    </location>
</feature>
<dbReference type="KEGG" id="dvi:6624663"/>
<dbReference type="SUPFAM" id="SSF57667">
    <property type="entry name" value="beta-beta-alpha zinc fingers"/>
    <property type="match status" value="5"/>
</dbReference>
<keyword evidence="9" id="KW-0804">Transcription</keyword>
<evidence type="ECO:0000256" key="7">
    <source>
        <dbReference type="ARBA" id="ARBA00023015"/>
    </source>
</evidence>
<evidence type="ECO:0000313" key="16">
    <source>
        <dbReference type="EMBL" id="KRF85061.1"/>
    </source>
</evidence>
<sequence>MESVCRVCMSTVDLVDIFADGNMSECELTLAQILNECVTYPVKPDDKLTKKICGSCILDVKIAYRLKRNAEDSHKLLSMSLMETEDFIDMLAEEDWELVKDMIKQDVDESYKLEVPVESIQESQSITENNPNSKNTFKCKTCEREFSSNMSLIRHNRIHSGERPHNCLKCSKSFIQSSDLKRHQIVHTRKRRKNFDLNDNIRKEADQNMIKNKSISRKLVQCKICGKTFIGNSYLTRHNLIHTGERAFKCPKCPKTFTRASTLKTHQTVHSSKRLFKCPQCQKTFTRKYNLNDHLRKHGDQKVIEKKPKEAKCKTSGKTFKRNEHLIRHTRIHTERERPFKCPKCPKSFVQASNLKTHEAVHTGKSMFKCPHCPKNFNTKQGLNQHQKIHVSKNESESI</sequence>
<dbReference type="SMR" id="A0A0Q9WS73"/>
<dbReference type="OrthoDB" id="427030at2759"/>
<dbReference type="SMART" id="SM00355">
    <property type="entry name" value="ZnF_C2H2"/>
    <property type="match status" value="8"/>
</dbReference>
<dbReference type="InterPro" id="IPR013087">
    <property type="entry name" value="Znf_C2H2_type"/>
</dbReference>
<dbReference type="EMBL" id="CH940647">
    <property type="protein sequence ID" value="KRF85063.1"/>
    <property type="molecule type" value="Genomic_DNA"/>
</dbReference>
<evidence type="ECO:0000256" key="10">
    <source>
        <dbReference type="ARBA" id="ARBA00023242"/>
    </source>
</evidence>
<keyword evidence="10" id="KW-0539">Nucleus</keyword>
<feature type="binding site" evidence="12">
    <location>
        <position position="53"/>
    </location>
    <ligand>
        <name>Zn(2+)</name>
        <dbReference type="ChEBI" id="CHEBI:29105"/>
    </ligand>
</feature>
<feature type="domain" description="C2H2-type" evidence="14">
    <location>
        <begin position="368"/>
        <end position="395"/>
    </location>
</feature>
<evidence type="ECO:0000256" key="1">
    <source>
        <dbReference type="ARBA" id="ARBA00004123"/>
    </source>
</evidence>
<feature type="domain" description="C2H2-type" evidence="14">
    <location>
        <begin position="165"/>
        <end position="192"/>
    </location>
</feature>
<evidence type="ECO:0000313" key="19">
    <source>
        <dbReference type="Proteomes" id="UP000008792"/>
    </source>
</evidence>
<evidence type="ECO:0000256" key="5">
    <source>
        <dbReference type="ARBA" id="ARBA00022771"/>
    </source>
</evidence>
<reference evidence="18" key="3">
    <citation type="submission" date="2015-11" db="EMBL/GenBank/DDBJ databases">
        <authorList>
            <consortium name="FlyBase"/>
        </authorList>
    </citation>
    <scope>NUCLEOTIDE SEQUENCE</scope>
    <source>
        <strain evidence="18">TSC#15010-1051.87</strain>
    </source>
</reference>
<dbReference type="SUPFAM" id="SSF57716">
    <property type="entry name" value="Glucocorticoid receptor-like (DNA-binding domain)"/>
    <property type="match status" value="1"/>
</dbReference>
<name>A0A0Q9WS73_DROVI</name>
<dbReference type="SMART" id="SM00868">
    <property type="entry name" value="zf-AD"/>
    <property type="match status" value="1"/>
</dbReference>
<dbReference type="FunFam" id="3.30.160.60:FF:000052">
    <property type="entry name" value="zinc finger protein 546 isoform X1"/>
    <property type="match status" value="1"/>
</dbReference>
<comment type="similarity">
    <text evidence="2">Belongs to the krueppel C2H2-type zinc-finger protein family.</text>
</comment>
<evidence type="ECO:0000313" key="17">
    <source>
        <dbReference type="EMBL" id="KRF85062.1"/>
    </source>
</evidence>
<feature type="domain" description="C2H2-type" evidence="14">
    <location>
        <begin position="340"/>
        <end position="367"/>
    </location>
</feature>
<feature type="domain" description="C2H2-type" evidence="14">
    <location>
        <begin position="276"/>
        <end position="303"/>
    </location>
</feature>
<feature type="binding site" evidence="12">
    <location>
        <position position="56"/>
    </location>
    <ligand>
        <name>Zn(2+)</name>
        <dbReference type="ChEBI" id="CHEBI:29105"/>
    </ligand>
</feature>
<dbReference type="GO" id="GO:0000981">
    <property type="term" value="F:DNA-binding transcription factor activity, RNA polymerase II-specific"/>
    <property type="evidence" value="ECO:0007669"/>
    <property type="project" value="TreeGrafter"/>
</dbReference>
<protein>
    <submittedName>
        <fullName evidence="16">Uncharacterized protein, isoform B</fullName>
    </submittedName>
    <submittedName>
        <fullName evidence="17">Uncharacterized protein, isoform C</fullName>
    </submittedName>
    <submittedName>
        <fullName evidence="18">Uncharacterized protein, isoform D</fullName>
    </submittedName>
</protein>
<dbReference type="PANTHER" id="PTHR24381">
    <property type="entry name" value="ZINC FINGER PROTEIN"/>
    <property type="match status" value="1"/>
</dbReference>
<dbReference type="PROSITE" id="PS50157">
    <property type="entry name" value="ZINC_FINGER_C2H2_2"/>
    <property type="match status" value="8"/>
</dbReference>
<evidence type="ECO:0000256" key="9">
    <source>
        <dbReference type="ARBA" id="ARBA00023163"/>
    </source>
</evidence>
<feature type="domain" description="C2H2-type" evidence="14">
    <location>
        <begin position="137"/>
        <end position="164"/>
    </location>
</feature>
<evidence type="ECO:0000256" key="12">
    <source>
        <dbReference type="PROSITE-ProRule" id="PRU01263"/>
    </source>
</evidence>
<dbReference type="Pfam" id="PF07776">
    <property type="entry name" value="zf-AD"/>
    <property type="match status" value="1"/>
</dbReference>
<reference evidence="18 19" key="1">
    <citation type="journal article" date="2007" name="Nature">
        <title>Evolution of genes and genomes on the Drosophila phylogeny.</title>
        <authorList>
            <consortium name="Drosophila 12 Genomes Consortium"/>
            <person name="Clark A.G."/>
            <person name="Eisen M.B."/>
            <person name="Smith D.R."/>
            <person name="Bergman C.M."/>
            <person name="Oliver B."/>
            <person name="Markow T.A."/>
            <person name="Kaufman T.C."/>
            <person name="Kellis M."/>
            <person name="Gelbart W."/>
            <person name="Iyer V.N."/>
            <person name="Pollard D.A."/>
            <person name="Sackton T.B."/>
            <person name="Larracuente A.M."/>
            <person name="Singh N.D."/>
            <person name="Abad J.P."/>
            <person name="Abt D.N."/>
            <person name="Adryan B."/>
            <person name="Aguade M."/>
            <person name="Akashi H."/>
            <person name="Anderson W.W."/>
            <person name="Aquadro C.F."/>
            <person name="Ardell D.H."/>
            <person name="Arguello R."/>
            <person name="Artieri C.G."/>
            <person name="Barbash D.A."/>
            <person name="Barker D."/>
            <person name="Barsanti P."/>
            <person name="Batterham P."/>
            <person name="Batzoglou S."/>
            <person name="Begun D."/>
            <person name="Bhutkar A."/>
            <person name="Blanco E."/>
            <person name="Bosak S.A."/>
            <person name="Bradley R.K."/>
            <person name="Brand A.D."/>
            <person name="Brent M.R."/>
            <person name="Brooks A.N."/>
            <person name="Brown R.H."/>
            <person name="Butlin R.K."/>
            <person name="Caggese C."/>
            <person name="Calvi B.R."/>
            <person name="Bernardo de Carvalho A."/>
            <person name="Caspi A."/>
            <person name="Castrezana S."/>
            <person name="Celniker S.E."/>
            <person name="Chang J.L."/>
            <person name="Chapple C."/>
            <person name="Chatterji S."/>
            <person name="Chinwalla A."/>
            <person name="Civetta A."/>
            <person name="Clifton S.W."/>
            <person name="Comeron J.M."/>
            <person name="Costello J.C."/>
            <person name="Coyne J.A."/>
            <person name="Daub J."/>
            <person name="David R.G."/>
            <person name="Delcher A.L."/>
            <person name="Delehaunty K."/>
            <person name="Do C.B."/>
            <person name="Ebling H."/>
            <person name="Edwards K."/>
            <person name="Eickbush T."/>
            <person name="Evans J.D."/>
            <person name="Filipski A."/>
            <person name="Findeiss S."/>
            <person name="Freyhult E."/>
            <person name="Fulton L."/>
            <person name="Fulton R."/>
            <person name="Garcia A.C."/>
            <person name="Gardiner A."/>
            <person name="Garfield D.A."/>
            <person name="Garvin B.E."/>
            <person name="Gibson G."/>
            <person name="Gilbert D."/>
            <person name="Gnerre S."/>
            <person name="Godfrey J."/>
            <person name="Good R."/>
            <person name="Gotea V."/>
            <person name="Gravely B."/>
            <person name="Greenberg A.J."/>
            <person name="Griffiths-Jones S."/>
            <person name="Gross S."/>
            <person name="Guigo R."/>
            <person name="Gustafson E.A."/>
            <person name="Haerty W."/>
            <person name="Hahn M.W."/>
            <person name="Halligan D.L."/>
            <person name="Halpern A.L."/>
            <person name="Halter G.M."/>
            <person name="Han M.V."/>
            <person name="Heger A."/>
            <person name="Hillier L."/>
            <person name="Hinrichs A.S."/>
            <person name="Holmes I."/>
            <person name="Hoskins R.A."/>
            <person name="Hubisz M.J."/>
            <person name="Hultmark D."/>
            <person name="Huntley M.A."/>
            <person name="Jaffe D.B."/>
            <person name="Jagadeeshan S."/>
            <person name="Jeck W.R."/>
            <person name="Johnson J."/>
            <person name="Jones C.D."/>
            <person name="Jordan W.C."/>
            <person name="Karpen G.H."/>
            <person name="Kataoka E."/>
            <person name="Keightley P.D."/>
            <person name="Kheradpour P."/>
            <person name="Kirkness E.F."/>
            <person name="Koerich L.B."/>
            <person name="Kristiansen K."/>
            <person name="Kudrna D."/>
            <person name="Kulathinal R.J."/>
            <person name="Kumar S."/>
            <person name="Kwok R."/>
            <person name="Lander E."/>
            <person name="Langley C.H."/>
            <person name="Lapoint R."/>
            <person name="Lazzaro B.P."/>
            <person name="Lee S.J."/>
            <person name="Levesque L."/>
            <person name="Li R."/>
            <person name="Lin C.F."/>
            <person name="Lin M.F."/>
            <person name="Lindblad-Toh K."/>
            <person name="Llopart A."/>
            <person name="Long M."/>
            <person name="Low L."/>
            <person name="Lozovsky E."/>
            <person name="Lu J."/>
            <person name="Luo M."/>
            <person name="Machado C.A."/>
            <person name="Makalowski W."/>
            <person name="Marzo M."/>
            <person name="Matsuda M."/>
            <person name="Matzkin L."/>
            <person name="McAllister B."/>
            <person name="McBride C.S."/>
            <person name="McKernan B."/>
            <person name="McKernan K."/>
            <person name="Mendez-Lago M."/>
            <person name="Minx P."/>
            <person name="Mollenhauer M.U."/>
            <person name="Montooth K."/>
            <person name="Mount S.M."/>
            <person name="Mu X."/>
            <person name="Myers E."/>
            <person name="Negre B."/>
            <person name="Newfeld S."/>
            <person name="Nielsen R."/>
            <person name="Noor M.A."/>
            <person name="O'Grady P."/>
            <person name="Pachter L."/>
            <person name="Papaceit M."/>
            <person name="Parisi M.J."/>
            <person name="Parisi M."/>
            <person name="Parts L."/>
            <person name="Pedersen J.S."/>
            <person name="Pesole G."/>
            <person name="Phillippy A.M."/>
            <person name="Ponting C.P."/>
            <person name="Pop M."/>
            <person name="Porcelli D."/>
            <person name="Powell J.R."/>
            <person name="Prohaska S."/>
            <person name="Pruitt K."/>
            <person name="Puig M."/>
            <person name="Quesneville H."/>
            <person name="Ram K.R."/>
            <person name="Rand D."/>
            <person name="Rasmussen M.D."/>
            <person name="Reed L.K."/>
            <person name="Reenan R."/>
            <person name="Reily A."/>
            <person name="Remington K.A."/>
            <person name="Rieger T.T."/>
            <person name="Ritchie M.G."/>
            <person name="Robin C."/>
            <person name="Rogers Y.H."/>
            <person name="Rohde C."/>
            <person name="Rozas J."/>
            <person name="Rubenfield M.J."/>
            <person name="Ruiz A."/>
            <person name="Russo S."/>
            <person name="Salzberg S.L."/>
            <person name="Sanchez-Gracia A."/>
            <person name="Saranga D.J."/>
            <person name="Sato H."/>
            <person name="Schaeffer S.W."/>
            <person name="Schatz M.C."/>
            <person name="Schlenke T."/>
            <person name="Schwartz R."/>
            <person name="Segarra C."/>
            <person name="Singh R.S."/>
            <person name="Sirot L."/>
            <person name="Sirota M."/>
            <person name="Sisneros N.B."/>
            <person name="Smith C.D."/>
            <person name="Smith T.F."/>
            <person name="Spieth J."/>
            <person name="Stage D.E."/>
            <person name="Stark A."/>
            <person name="Stephan W."/>
            <person name="Strausberg R.L."/>
            <person name="Strempel S."/>
            <person name="Sturgill D."/>
            <person name="Sutton G."/>
            <person name="Sutton G.G."/>
            <person name="Tao W."/>
            <person name="Teichmann S."/>
            <person name="Tobari Y.N."/>
            <person name="Tomimura Y."/>
            <person name="Tsolas J.M."/>
            <person name="Valente V.L."/>
            <person name="Venter E."/>
            <person name="Venter J.C."/>
            <person name="Vicario S."/>
            <person name="Vieira F.G."/>
            <person name="Vilella A.J."/>
            <person name="Villasante A."/>
            <person name="Walenz B."/>
            <person name="Wang J."/>
            <person name="Wasserman M."/>
            <person name="Watts T."/>
            <person name="Wilson D."/>
            <person name="Wilson R.K."/>
            <person name="Wing R.A."/>
            <person name="Wolfner M.F."/>
            <person name="Wong A."/>
            <person name="Wong G.K."/>
            <person name="Wu C.I."/>
            <person name="Wu G."/>
            <person name="Yamamoto D."/>
            <person name="Yang H.P."/>
            <person name="Yang S.P."/>
            <person name="Yorke J.A."/>
            <person name="Yoshida K."/>
            <person name="Zdobnov E."/>
            <person name="Zhang P."/>
            <person name="Zhang Y."/>
            <person name="Zimin A.V."/>
            <person name="Baldwin J."/>
            <person name="Abdouelleil A."/>
            <person name="Abdulkadir J."/>
            <person name="Abebe A."/>
            <person name="Abera B."/>
            <person name="Abreu J."/>
            <person name="Acer S.C."/>
            <person name="Aftuck L."/>
            <person name="Alexander A."/>
            <person name="An P."/>
            <person name="Anderson E."/>
            <person name="Anderson S."/>
            <person name="Arachi H."/>
            <person name="Azer M."/>
            <person name="Bachantsang P."/>
            <person name="Barry A."/>
            <person name="Bayul T."/>
            <person name="Berlin A."/>
            <person name="Bessette D."/>
            <person name="Bloom T."/>
            <person name="Blye J."/>
            <person name="Boguslavskiy L."/>
            <person name="Bonnet C."/>
            <person name="Boukhgalter B."/>
            <person name="Bourzgui I."/>
            <person name="Brown A."/>
            <person name="Cahill P."/>
            <person name="Channer S."/>
            <person name="Cheshatsang Y."/>
            <person name="Chuda L."/>
            <person name="Citroen M."/>
            <person name="Collymore A."/>
            <person name="Cooke P."/>
            <person name="Costello M."/>
            <person name="D'Aco K."/>
            <person name="Daza R."/>
            <person name="De Haan G."/>
            <person name="DeGray S."/>
            <person name="DeMaso C."/>
            <person name="Dhargay N."/>
            <person name="Dooley K."/>
            <person name="Dooley E."/>
            <person name="Doricent M."/>
            <person name="Dorje P."/>
            <person name="Dorjee K."/>
            <person name="Dupes A."/>
            <person name="Elong R."/>
            <person name="Falk J."/>
            <person name="Farina A."/>
            <person name="Faro S."/>
            <person name="Ferguson D."/>
            <person name="Fisher S."/>
            <person name="Foley C.D."/>
            <person name="Franke A."/>
            <person name="Friedrich D."/>
            <person name="Gadbois L."/>
            <person name="Gearin G."/>
            <person name="Gearin C.R."/>
            <person name="Giannoukos G."/>
            <person name="Goode T."/>
            <person name="Graham J."/>
            <person name="Grandbois E."/>
            <person name="Grewal S."/>
            <person name="Gyaltsen K."/>
            <person name="Hafez N."/>
            <person name="Hagos B."/>
            <person name="Hall J."/>
            <person name="Henson C."/>
            <person name="Hollinger A."/>
            <person name="Honan T."/>
            <person name="Huard M.D."/>
            <person name="Hughes L."/>
            <person name="Hurhula B."/>
            <person name="Husby M.E."/>
            <person name="Kamat A."/>
            <person name="Kanga B."/>
            <person name="Kashin S."/>
            <person name="Khazanovich D."/>
            <person name="Kisner P."/>
            <person name="Lance K."/>
            <person name="Lara M."/>
            <person name="Lee W."/>
            <person name="Lennon N."/>
            <person name="Letendre F."/>
            <person name="LeVine R."/>
            <person name="Lipovsky A."/>
            <person name="Liu X."/>
            <person name="Liu J."/>
            <person name="Liu S."/>
            <person name="Lokyitsang T."/>
            <person name="Lokyitsang Y."/>
            <person name="Lubonja R."/>
            <person name="Lui A."/>
            <person name="MacDonald P."/>
            <person name="Magnisalis V."/>
            <person name="Maru K."/>
            <person name="Matthews C."/>
            <person name="McCusker W."/>
            <person name="McDonough S."/>
            <person name="Mehta T."/>
            <person name="Meldrim J."/>
            <person name="Meneus L."/>
            <person name="Mihai O."/>
            <person name="Mihalev A."/>
            <person name="Mihova T."/>
            <person name="Mittelman R."/>
            <person name="Mlenga V."/>
            <person name="Montmayeur A."/>
            <person name="Mulrain L."/>
            <person name="Navidi A."/>
            <person name="Naylor J."/>
            <person name="Negash T."/>
            <person name="Nguyen T."/>
            <person name="Nguyen N."/>
            <person name="Nicol R."/>
            <person name="Norbu C."/>
            <person name="Norbu N."/>
            <person name="Novod N."/>
            <person name="O'Neill B."/>
            <person name="Osman S."/>
            <person name="Markiewicz E."/>
            <person name="Oyono O.L."/>
            <person name="Patti C."/>
            <person name="Phunkhang P."/>
            <person name="Pierre F."/>
            <person name="Priest M."/>
            <person name="Raghuraman S."/>
            <person name="Rege F."/>
            <person name="Reyes R."/>
            <person name="Rise C."/>
            <person name="Rogov P."/>
            <person name="Ross K."/>
            <person name="Ryan E."/>
            <person name="Settipalli S."/>
            <person name="Shea T."/>
            <person name="Sherpa N."/>
            <person name="Shi L."/>
            <person name="Shih D."/>
            <person name="Sparrow T."/>
            <person name="Spaulding J."/>
            <person name="Stalker J."/>
            <person name="Stange-Thomann N."/>
            <person name="Stavropoulos S."/>
            <person name="Stone C."/>
            <person name="Strader C."/>
            <person name="Tesfaye S."/>
            <person name="Thomson T."/>
            <person name="Thoulutsang Y."/>
            <person name="Thoulutsang D."/>
            <person name="Topham K."/>
            <person name="Topping I."/>
            <person name="Tsamla T."/>
            <person name="Vassiliev H."/>
            <person name="Vo A."/>
            <person name="Wangchuk T."/>
            <person name="Wangdi T."/>
            <person name="Weiand M."/>
            <person name="Wilkinson J."/>
            <person name="Wilson A."/>
            <person name="Yadav S."/>
            <person name="Young G."/>
            <person name="Yu Q."/>
            <person name="Zembek L."/>
            <person name="Zhong D."/>
            <person name="Zimmer A."/>
            <person name="Zwirko Z."/>
            <person name="Jaffe D.B."/>
            <person name="Alvarez P."/>
            <person name="Brockman W."/>
            <person name="Butler J."/>
            <person name="Chin C."/>
            <person name="Gnerre S."/>
            <person name="Grabherr M."/>
            <person name="Kleber M."/>
            <person name="Mauceli E."/>
            <person name="MacCallum I."/>
        </authorList>
    </citation>
    <scope>NUCLEOTIDE SEQUENCE [LARGE SCALE GENOMIC DNA]</scope>
    <source>
        <strain evidence="18">TSC#15010-1051.87</strain>
        <strain evidence="19">Tucson 15010-1051.87</strain>
    </source>
</reference>
<dbReference type="InterPro" id="IPR036236">
    <property type="entry name" value="Znf_C2H2_sf"/>
</dbReference>
<dbReference type="eggNOG" id="KOG1721">
    <property type="taxonomic scope" value="Eukaryota"/>
</dbReference>
<dbReference type="Pfam" id="PF13894">
    <property type="entry name" value="zf-C2H2_4"/>
    <property type="match status" value="1"/>
</dbReference>
<feature type="domain" description="C2H2-type" evidence="14">
    <location>
        <begin position="248"/>
        <end position="275"/>
    </location>
</feature>
<organism evidence="18 19">
    <name type="scientific">Drosophila virilis</name>
    <name type="common">Fruit fly</name>
    <dbReference type="NCBI Taxonomy" id="7244"/>
    <lineage>
        <taxon>Eukaryota</taxon>
        <taxon>Metazoa</taxon>
        <taxon>Ecdysozoa</taxon>
        <taxon>Arthropoda</taxon>
        <taxon>Hexapoda</taxon>
        <taxon>Insecta</taxon>
        <taxon>Pterygota</taxon>
        <taxon>Neoptera</taxon>
        <taxon>Endopterygota</taxon>
        <taxon>Diptera</taxon>
        <taxon>Brachycera</taxon>
        <taxon>Muscomorpha</taxon>
        <taxon>Ephydroidea</taxon>
        <taxon>Drosophilidae</taxon>
        <taxon>Drosophila</taxon>
    </lineage>
</organism>
<feature type="binding site" evidence="12">
    <location>
        <position position="8"/>
    </location>
    <ligand>
        <name>Zn(2+)</name>
        <dbReference type="ChEBI" id="CHEBI:29105"/>
    </ligand>
</feature>
<keyword evidence="7" id="KW-0805">Transcription regulation</keyword>
<evidence type="ECO:0000256" key="6">
    <source>
        <dbReference type="ARBA" id="ARBA00022833"/>
    </source>
</evidence>
<accession>A0A0Q9WS73</accession>
<evidence type="ECO:0000259" key="14">
    <source>
        <dbReference type="PROSITE" id="PS50157"/>
    </source>
</evidence>
<feature type="binding site" evidence="12">
    <location>
        <position position="5"/>
    </location>
    <ligand>
        <name>Zn(2+)</name>
        <dbReference type="ChEBI" id="CHEBI:29105"/>
    </ligand>
</feature>
<evidence type="ECO:0000259" key="15">
    <source>
        <dbReference type="PROSITE" id="PS51915"/>
    </source>
</evidence>
<proteinExistence type="inferred from homology"/>
<dbReference type="Proteomes" id="UP000008792">
    <property type="component" value="Unassembled WGS sequence"/>
</dbReference>
<evidence type="ECO:0000256" key="4">
    <source>
        <dbReference type="ARBA" id="ARBA00022737"/>
    </source>
</evidence>
<dbReference type="FunFam" id="3.30.160.60:FF:000446">
    <property type="entry name" value="Zinc finger protein"/>
    <property type="match status" value="1"/>
</dbReference>
<dbReference type="FunFam" id="3.30.160.60:FF:000624">
    <property type="entry name" value="zinc finger protein 697"/>
    <property type="match status" value="1"/>
</dbReference>
<dbReference type="EMBL" id="CH940647">
    <property type="protein sequence ID" value="KRF85061.1"/>
    <property type="molecule type" value="Genomic_DNA"/>
</dbReference>
<keyword evidence="6 12" id="KW-0862">Zinc</keyword>
<keyword evidence="5 11" id="KW-0863">Zinc-finger</keyword>
<keyword evidence="8" id="KW-0238">DNA-binding</keyword>
<dbReference type="FunFam" id="3.30.160.60:FF:001119">
    <property type="entry name" value="zinc finger protein 408"/>
    <property type="match status" value="1"/>
</dbReference>
<keyword evidence="3 12" id="KW-0479">Metal-binding</keyword>
<dbReference type="PROSITE" id="PS51915">
    <property type="entry name" value="ZAD"/>
    <property type="match status" value="1"/>
</dbReference>
<dbReference type="InParanoid" id="A0A0Q9WS73"/>
<keyword evidence="4" id="KW-0677">Repeat</keyword>
<dbReference type="Gene3D" id="3.40.1800.20">
    <property type="match status" value="1"/>
</dbReference>
<dbReference type="FunFam" id="3.30.160.60:FF:001156">
    <property type="entry name" value="Zinc finger protein 407"/>
    <property type="match status" value="1"/>
</dbReference>
<evidence type="ECO:0000256" key="13">
    <source>
        <dbReference type="SAM" id="MobiDB-lite"/>
    </source>
</evidence>
<dbReference type="GO" id="GO:0008270">
    <property type="term" value="F:zinc ion binding"/>
    <property type="evidence" value="ECO:0007669"/>
    <property type="project" value="UniProtKB-UniRule"/>
</dbReference>
<dbReference type="GO" id="GO:0000977">
    <property type="term" value="F:RNA polymerase II transcription regulatory region sequence-specific DNA binding"/>
    <property type="evidence" value="ECO:0007669"/>
    <property type="project" value="TreeGrafter"/>
</dbReference>
<dbReference type="Pfam" id="PF00096">
    <property type="entry name" value="zf-C2H2"/>
    <property type="match status" value="6"/>
</dbReference>
<evidence type="ECO:0000256" key="8">
    <source>
        <dbReference type="ARBA" id="ARBA00023125"/>
    </source>
</evidence>
<evidence type="ECO:0000256" key="3">
    <source>
        <dbReference type="ARBA" id="ARBA00022723"/>
    </source>
</evidence>
<dbReference type="InterPro" id="IPR012934">
    <property type="entry name" value="Znf_AD"/>
</dbReference>
<reference evidence="18" key="2">
    <citation type="journal article" date="2008" name="Bioinformatics">
        <title>Assembly reconciliation.</title>
        <authorList>
            <person name="Zimin A.V."/>
            <person name="Smith D.R."/>
            <person name="Sutton G."/>
            <person name="Yorke J.A."/>
        </authorList>
    </citation>
    <scope>NUCLEOTIDE SEQUENCE</scope>
    <source>
        <strain evidence="18">TSC#15010-1051.87</strain>
    </source>
</reference>
<keyword evidence="19" id="KW-1185">Reference proteome</keyword>
<feature type="domain" description="ZAD" evidence="15">
    <location>
        <begin position="3"/>
        <end position="80"/>
    </location>
</feature>
<dbReference type="PANTHER" id="PTHR24381:SF393">
    <property type="entry name" value="CHROMATIN-LINKED ADAPTOR FOR MSL PROTEINS, ISOFORM B"/>
    <property type="match status" value="1"/>
</dbReference>
<feature type="domain" description="C2H2-type" evidence="14">
    <location>
        <begin position="220"/>
        <end position="247"/>
    </location>
</feature>
<feature type="domain" description="C2H2-type" evidence="14">
    <location>
        <begin position="311"/>
        <end position="338"/>
    </location>
</feature>
<evidence type="ECO:0000256" key="11">
    <source>
        <dbReference type="PROSITE-ProRule" id="PRU00042"/>
    </source>
</evidence>
<dbReference type="FunFam" id="3.30.160.60:FF:000093">
    <property type="entry name" value="zinc finger protein 668 isoform X1"/>
    <property type="match status" value="1"/>
</dbReference>
<dbReference type="GO" id="GO:0005634">
    <property type="term" value="C:nucleus"/>
    <property type="evidence" value="ECO:0007669"/>
    <property type="project" value="UniProtKB-SubCell"/>
</dbReference>
<dbReference type="AlphaFoldDB" id="A0A0Q9WS73"/>
<comment type="subcellular location">
    <subcellularLocation>
        <location evidence="1">Nucleus</location>
    </subcellularLocation>
</comment>
<gene>
    <name evidence="18" type="primary">Dvir\GJ13929</name>
    <name evidence="18" type="ORF">Dvir_GJ13929</name>
</gene>